<feature type="non-terminal residue" evidence="1">
    <location>
        <position position="105"/>
    </location>
</feature>
<dbReference type="AlphaFoldDB" id="A0AAN8WUE8"/>
<name>A0AAN8WUE8_HALRR</name>
<dbReference type="EMBL" id="JAXCGZ010019175">
    <property type="protein sequence ID" value="KAK7066470.1"/>
    <property type="molecule type" value="Genomic_DNA"/>
</dbReference>
<comment type="caution">
    <text evidence="1">The sequence shown here is derived from an EMBL/GenBank/DDBJ whole genome shotgun (WGS) entry which is preliminary data.</text>
</comment>
<proteinExistence type="predicted"/>
<protein>
    <submittedName>
        <fullName evidence="1">Uncharacterized protein</fullName>
    </submittedName>
</protein>
<evidence type="ECO:0000313" key="1">
    <source>
        <dbReference type="EMBL" id="KAK7066470.1"/>
    </source>
</evidence>
<keyword evidence="2" id="KW-1185">Reference proteome</keyword>
<organism evidence="1 2">
    <name type="scientific">Halocaridina rubra</name>
    <name type="common">Hawaiian red shrimp</name>
    <dbReference type="NCBI Taxonomy" id="373956"/>
    <lineage>
        <taxon>Eukaryota</taxon>
        <taxon>Metazoa</taxon>
        <taxon>Ecdysozoa</taxon>
        <taxon>Arthropoda</taxon>
        <taxon>Crustacea</taxon>
        <taxon>Multicrustacea</taxon>
        <taxon>Malacostraca</taxon>
        <taxon>Eumalacostraca</taxon>
        <taxon>Eucarida</taxon>
        <taxon>Decapoda</taxon>
        <taxon>Pleocyemata</taxon>
        <taxon>Caridea</taxon>
        <taxon>Atyoidea</taxon>
        <taxon>Atyidae</taxon>
        <taxon>Halocaridina</taxon>
    </lineage>
</organism>
<reference evidence="1 2" key="1">
    <citation type="submission" date="2023-11" db="EMBL/GenBank/DDBJ databases">
        <title>Halocaridina rubra genome assembly.</title>
        <authorList>
            <person name="Smith C."/>
        </authorList>
    </citation>
    <scope>NUCLEOTIDE SEQUENCE [LARGE SCALE GENOMIC DNA]</scope>
    <source>
        <strain evidence="1">EP-1</strain>
        <tissue evidence="1">Whole</tissue>
    </source>
</reference>
<evidence type="ECO:0000313" key="2">
    <source>
        <dbReference type="Proteomes" id="UP001381693"/>
    </source>
</evidence>
<dbReference type="Proteomes" id="UP001381693">
    <property type="component" value="Unassembled WGS sequence"/>
</dbReference>
<accession>A0AAN8WUE8</accession>
<sequence length="105" mass="11907">MCEGQIDSLPIKMGKEAWVKPPAVCCTTQVNSRKYIYVDSVLRHVLDVRPVVAPLSLSDDTDDDSCKKLLWSEGCEEPPVIDQGCDQCPRRITRPPVWRQDYVTD</sequence>
<gene>
    <name evidence="1" type="ORF">SK128_007028</name>
</gene>